<comment type="caution">
    <text evidence="1">The sequence shown here is derived from an EMBL/GenBank/DDBJ whole genome shotgun (WGS) entry which is preliminary data.</text>
</comment>
<organism evidence="1 2">
    <name type="scientific">Rhodotorula toruloides</name>
    <name type="common">Yeast</name>
    <name type="synonym">Rhodosporidium toruloides</name>
    <dbReference type="NCBI Taxonomy" id="5286"/>
    <lineage>
        <taxon>Eukaryota</taxon>
        <taxon>Fungi</taxon>
        <taxon>Dikarya</taxon>
        <taxon>Basidiomycota</taxon>
        <taxon>Pucciniomycotina</taxon>
        <taxon>Microbotryomycetes</taxon>
        <taxon>Sporidiobolales</taxon>
        <taxon>Sporidiobolaceae</taxon>
        <taxon>Rhodotorula</taxon>
    </lineage>
</organism>
<dbReference type="OrthoDB" id="2534031at2759"/>
<dbReference type="SUPFAM" id="SSF52058">
    <property type="entry name" value="L domain-like"/>
    <property type="match status" value="1"/>
</dbReference>
<accession>A0A511K9J2</accession>
<dbReference type="EMBL" id="BJWK01000002">
    <property type="protein sequence ID" value="GEM07020.1"/>
    <property type="molecule type" value="Genomic_DNA"/>
</dbReference>
<dbReference type="InterPro" id="IPR032675">
    <property type="entry name" value="LRR_dom_sf"/>
</dbReference>
<protein>
    <recommendedName>
        <fullName evidence="3">F-box domain-containing protein</fullName>
    </recommendedName>
</protein>
<name>A0A511K9J2_RHOTO</name>
<dbReference type="Proteomes" id="UP000321518">
    <property type="component" value="Unassembled WGS sequence"/>
</dbReference>
<dbReference type="Gene3D" id="3.80.10.10">
    <property type="entry name" value="Ribonuclease Inhibitor"/>
    <property type="match status" value="1"/>
</dbReference>
<evidence type="ECO:0008006" key="3">
    <source>
        <dbReference type="Google" id="ProtNLM"/>
    </source>
</evidence>
<reference evidence="1 2" key="1">
    <citation type="submission" date="2019-07" db="EMBL/GenBank/DDBJ databases">
        <title>Rhodotorula toruloides NBRC10032 genome sequencing.</title>
        <authorList>
            <person name="Shida Y."/>
            <person name="Takaku H."/>
            <person name="Ogasawara W."/>
            <person name="Mori K."/>
        </authorList>
    </citation>
    <scope>NUCLEOTIDE SEQUENCE [LARGE SCALE GENOMIC DNA]</scope>
    <source>
        <strain evidence="1 2">NBRC10032</strain>
    </source>
</reference>
<dbReference type="AlphaFoldDB" id="A0A511K9J2"/>
<evidence type="ECO:0000313" key="1">
    <source>
        <dbReference type="EMBL" id="GEM07020.1"/>
    </source>
</evidence>
<sequence>MGLLDLLRAKPRKSRDSLVEKTALTRFPRLYRTRSLSQPTLPTEIVLYIFHLAFVDSPSSACTLALLCSETRDRVRTALYTAPTLRSTTQINAFIRTVKRNPRLAGMVQRVRLDGCASRKSLAKGIAPGPDPQEIGRRNPLTTRLSTLLELCPNVVELCLVRTVVFSLLDFDNAYNVRHLTLSSCVLSDRTTTSRYHPFFTVIPALESLTIRNTQFDTSTAAHFLSPRTLPKLSILSLNGCYLVDEPGSLNDLGPYEPVDLAPNLESLELPSPPSQCEDVNAVDPLDLVAKCPSLRNLVLPISSLSARVVDNLPVQHLTHLTVLPPAQGVEDVIEPHLAAARALSTAFLTLASSSASASASPAYTPFRSHTPISASPSTPPTPLALTPFPSPGLASPLSSPFGSDSPLPLSQLLVLTLPRTWDLDSPASWKTNGEFVWAAGRIRRECEQRGVEVRWADKGPGGGRKTAEWAGENERVQGEIERVRRDVERAQSG</sequence>
<proteinExistence type="predicted"/>
<evidence type="ECO:0000313" key="2">
    <source>
        <dbReference type="Proteomes" id="UP000321518"/>
    </source>
</evidence>
<gene>
    <name evidence="1" type="ORF">Rt10032_c02g1037</name>
</gene>